<proteinExistence type="predicted"/>
<reference evidence="2 3" key="1">
    <citation type="submission" date="2020-12" db="EMBL/GenBank/DDBJ databases">
        <title>Bacterial novel species Adhaeribacter sp. BT258 isolated from soil.</title>
        <authorList>
            <person name="Jung H.-Y."/>
        </authorList>
    </citation>
    <scope>NUCLEOTIDE SEQUENCE [LARGE SCALE GENOMIC DNA]</scope>
    <source>
        <strain evidence="2 3">BT258</strain>
    </source>
</reference>
<feature type="region of interest" description="Disordered" evidence="1">
    <location>
        <begin position="36"/>
        <end position="55"/>
    </location>
</feature>
<sequence length="173" mass="19857">MTKARKSFNPASFLFLVLIIFLVSCESKKDPVKKEPVKQPELVSEKAPAPRPDSPELDVLAEFPPEMYGCSCYFARNQQEFKKEQYIYINDYAETSIISVNGKLNKLVLKYQSDSLAKEKFYVYANTDYELKVTKEKSRDVAEEVSKIEGQLILKEIKTGTTKRYFYTGECGC</sequence>
<evidence type="ECO:0000313" key="2">
    <source>
        <dbReference type="EMBL" id="MBK0404895.1"/>
    </source>
</evidence>
<dbReference type="PROSITE" id="PS51257">
    <property type="entry name" value="PROKAR_LIPOPROTEIN"/>
    <property type="match status" value="1"/>
</dbReference>
<dbReference type="RefSeq" id="WP_200507792.1">
    <property type="nucleotide sequence ID" value="NZ_JAEHFX010000013.1"/>
</dbReference>
<protein>
    <recommendedName>
        <fullName evidence="4">NlpE N-terminal domain-containing protein</fullName>
    </recommendedName>
</protein>
<keyword evidence="3" id="KW-1185">Reference proteome</keyword>
<accession>A0ABS1C6B9</accession>
<evidence type="ECO:0000313" key="3">
    <source>
        <dbReference type="Proteomes" id="UP000644147"/>
    </source>
</evidence>
<organism evidence="2 3">
    <name type="scientific">Adhaeribacter terrigena</name>
    <dbReference type="NCBI Taxonomy" id="2793070"/>
    <lineage>
        <taxon>Bacteria</taxon>
        <taxon>Pseudomonadati</taxon>
        <taxon>Bacteroidota</taxon>
        <taxon>Cytophagia</taxon>
        <taxon>Cytophagales</taxon>
        <taxon>Hymenobacteraceae</taxon>
        <taxon>Adhaeribacter</taxon>
    </lineage>
</organism>
<dbReference type="Proteomes" id="UP000644147">
    <property type="component" value="Unassembled WGS sequence"/>
</dbReference>
<dbReference type="EMBL" id="JAEHFX010000013">
    <property type="protein sequence ID" value="MBK0404895.1"/>
    <property type="molecule type" value="Genomic_DNA"/>
</dbReference>
<comment type="caution">
    <text evidence="2">The sequence shown here is derived from an EMBL/GenBank/DDBJ whole genome shotgun (WGS) entry which is preliminary data.</text>
</comment>
<name>A0ABS1C6B9_9BACT</name>
<evidence type="ECO:0000256" key="1">
    <source>
        <dbReference type="SAM" id="MobiDB-lite"/>
    </source>
</evidence>
<evidence type="ECO:0008006" key="4">
    <source>
        <dbReference type="Google" id="ProtNLM"/>
    </source>
</evidence>
<gene>
    <name evidence="2" type="ORF">I5M27_18030</name>
</gene>